<keyword evidence="3" id="KW-1185">Reference proteome</keyword>
<keyword evidence="1" id="KW-0732">Signal</keyword>
<evidence type="ECO:0000313" key="3">
    <source>
        <dbReference type="Proteomes" id="UP001184230"/>
    </source>
</evidence>
<name>A0ABU1NDH9_9BURK</name>
<feature type="chain" id="PRO_5046589147" evidence="1">
    <location>
        <begin position="28"/>
        <end position="327"/>
    </location>
</feature>
<dbReference type="InterPro" id="IPR015943">
    <property type="entry name" value="WD40/YVTN_repeat-like_dom_sf"/>
</dbReference>
<evidence type="ECO:0000256" key="1">
    <source>
        <dbReference type="SAM" id="SignalP"/>
    </source>
</evidence>
<evidence type="ECO:0000313" key="2">
    <source>
        <dbReference type="EMBL" id="MDR6536504.1"/>
    </source>
</evidence>
<dbReference type="PANTHER" id="PTHR47197">
    <property type="entry name" value="PROTEIN NIRF"/>
    <property type="match status" value="1"/>
</dbReference>
<dbReference type="EMBL" id="JAVDRF010000004">
    <property type="protein sequence ID" value="MDR6536504.1"/>
    <property type="molecule type" value="Genomic_DNA"/>
</dbReference>
<dbReference type="NCBIfam" id="TIGR03866">
    <property type="entry name" value="PQQ_ABC_repeats"/>
    <property type="match status" value="1"/>
</dbReference>
<organism evidence="2 3">
    <name type="scientific">Variovorax soli</name>
    <dbReference type="NCBI Taxonomy" id="376815"/>
    <lineage>
        <taxon>Bacteria</taxon>
        <taxon>Pseudomonadati</taxon>
        <taxon>Pseudomonadota</taxon>
        <taxon>Betaproteobacteria</taxon>
        <taxon>Burkholderiales</taxon>
        <taxon>Comamonadaceae</taxon>
        <taxon>Variovorax</taxon>
    </lineage>
</organism>
<protein>
    <submittedName>
        <fullName evidence="2">PQQ-dependent catabolism-associated beta-propeller protein</fullName>
    </submittedName>
</protein>
<dbReference type="InterPro" id="IPR022456">
    <property type="entry name" value="PQQ_b_propeller"/>
</dbReference>
<dbReference type="InterPro" id="IPR011964">
    <property type="entry name" value="YVTN_b-propeller_repeat"/>
</dbReference>
<sequence>MPELSLSSLVRAAGALAMAAATQIATAQGVAYVSSEKDSALTMIDLATLAVKGTIPTCKRARHVQLTPERLLMVACTDSNQADVIDPASGKSVRRIPLGDEPEAFDLSPDGKVIYVSNEDASEASFVDAASGKKLRSVKVGAEPEGVKVSADGKTLYVTSEVASLVHVIDTASGKVIKNIRVGKRPRRMAITPDGKELWVTNELGASVSIVSTATHEVIDTVKFELKGARPEDITPVGIQISKDGRRAFVGLGRANHVAFVDVASRKVGPLVLVGKRAWNVTLDQAQARLYVVNGLSDDVTVVDVAGAKAIKSIPVGRVPYGLAIVE</sequence>
<dbReference type="NCBIfam" id="TIGR02276">
    <property type="entry name" value="beta_rpt_yvtn"/>
    <property type="match status" value="2"/>
</dbReference>
<dbReference type="InterPro" id="IPR011045">
    <property type="entry name" value="N2O_reductase_N"/>
</dbReference>
<dbReference type="SUPFAM" id="SSF50974">
    <property type="entry name" value="Nitrous oxide reductase, N-terminal domain"/>
    <property type="match status" value="1"/>
</dbReference>
<comment type="caution">
    <text evidence="2">The sequence shown here is derived from an EMBL/GenBank/DDBJ whole genome shotgun (WGS) entry which is preliminary data.</text>
</comment>
<feature type="signal peptide" evidence="1">
    <location>
        <begin position="1"/>
        <end position="27"/>
    </location>
</feature>
<accession>A0ABU1NDH9</accession>
<dbReference type="RefSeq" id="WP_309901572.1">
    <property type="nucleotide sequence ID" value="NZ_JAVDRF010000004.1"/>
</dbReference>
<dbReference type="Gene3D" id="2.130.10.10">
    <property type="entry name" value="YVTN repeat-like/Quinoprotein amine dehydrogenase"/>
    <property type="match status" value="2"/>
</dbReference>
<dbReference type="InterPro" id="IPR051200">
    <property type="entry name" value="Host-pathogen_enzymatic-act"/>
</dbReference>
<proteinExistence type="predicted"/>
<dbReference type="InterPro" id="IPR019405">
    <property type="entry name" value="Lactonase_7-beta_prop"/>
</dbReference>
<dbReference type="Proteomes" id="UP001184230">
    <property type="component" value="Unassembled WGS sequence"/>
</dbReference>
<reference evidence="2 3" key="1">
    <citation type="submission" date="2023-07" db="EMBL/GenBank/DDBJ databases">
        <title>Sorghum-associated microbial communities from plants grown in Nebraska, USA.</title>
        <authorList>
            <person name="Schachtman D."/>
        </authorList>
    </citation>
    <scope>NUCLEOTIDE SEQUENCE [LARGE SCALE GENOMIC DNA]</scope>
    <source>
        <strain evidence="2 3">DS1781</strain>
    </source>
</reference>
<dbReference type="PANTHER" id="PTHR47197:SF3">
    <property type="entry name" value="DIHYDRO-HEME D1 DEHYDROGENASE"/>
    <property type="match status" value="1"/>
</dbReference>
<gene>
    <name evidence="2" type="ORF">J2739_002277</name>
</gene>
<dbReference type="Pfam" id="PF10282">
    <property type="entry name" value="Lactonase"/>
    <property type="match status" value="1"/>
</dbReference>